<accession>A0ACD5UV70</accession>
<sequence length="102" mass="11006">MVFEQFITERLLTEVLRIGERLSPDGAGVRSTRYEEHSVIPAETVTRALTAFMQPGGPGDAARTRVMSLAAKARAAMAEGGSSHRDLHRLLNDLTEATGGAR</sequence>
<protein>
    <submittedName>
        <fullName evidence="1">Uncharacterized protein</fullName>
    </submittedName>
</protein>
<evidence type="ECO:0000313" key="2">
    <source>
        <dbReference type="Proteomes" id="UP001732700"/>
    </source>
</evidence>
<reference evidence="1" key="2">
    <citation type="submission" date="2025-09" db="UniProtKB">
        <authorList>
            <consortium name="EnsemblPlants"/>
        </authorList>
    </citation>
    <scope>IDENTIFICATION</scope>
</reference>
<evidence type="ECO:0000313" key="1">
    <source>
        <dbReference type="EnsemblPlants" id="AVESA.00010b.r2.2CG0320870.1.CDS.1"/>
    </source>
</evidence>
<keyword evidence="2" id="KW-1185">Reference proteome</keyword>
<name>A0ACD5UV70_AVESA</name>
<proteinExistence type="predicted"/>
<organism evidence="1 2">
    <name type="scientific">Avena sativa</name>
    <name type="common">Oat</name>
    <dbReference type="NCBI Taxonomy" id="4498"/>
    <lineage>
        <taxon>Eukaryota</taxon>
        <taxon>Viridiplantae</taxon>
        <taxon>Streptophyta</taxon>
        <taxon>Embryophyta</taxon>
        <taxon>Tracheophyta</taxon>
        <taxon>Spermatophyta</taxon>
        <taxon>Magnoliopsida</taxon>
        <taxon>Liliopsida</taxon>
        <taxon>Poales</taxon>
        <taxon>Poaceae</taxon>
        <taxon>BOP clade</taxon>
        <taxon>Pooideae</taxon>
        <taxon>Poodae</taxon>
        <taxon>Poeae</taxon>
        <taxon>Poeae Chloroplast Group 1 (Aveneae type)</taxon>
        <taxon>Aveninae</taxon>
        <taxon>Avena</taxon>
    </lineage>
</organism>
<dbReference type="EnsemblPlants" id="AVESA.00010b.r2.2CG0320870.1">
    <property type="protein sequence ID" value="AVESA.00010b.r2.2CG0320870.1.CDS.1"/>
    <property type="gene ID" value="AVESA.00010b.r2.2CG0320870"/>
</dbReference>
<dbReference type="Proteomes" id="UP001732700">
    <property type="component" value="Chromosome 2C"/>
</dbReference>
<reference evidence="1" key="1">
    <citation type="submission" date="2021-05" db="EMBL/GenBank/DDBJ databases">
        <authorList>
            <person name="Scholz U."/>
            <person name="Mascher M."/>
            <person name="Fiebig A."/>
        </authorList>
    </citation>
    <scope>NUCLEOTIDE SEQUENCE [LARGE SCALE GENOMIC DNA]</scope>
</reference>